<evidence type="ECO:0000256" key="3">
    <source>
        <dbReference type="ARBA" id="ARBA00008562"/>
    </source>
</evidence>
<feature type="region of interest" description="Disordered" evidence="13">
    <location>
        <begin position="417"/>
        <end position="461"/>
    </location>
</feature>
<keyword evidence="9" id="KW-0560">Oxidoreductase</keyword>
<dbReference type="InterPro" id="IPR027477">
    <property type="entry name" value="Succ_DH/fumarate_Rdtase_cat_sf"/>
</dbReference>
<evidence type="ECO:0000313" key="16">
    <source>
        <dbReference type="EMBL" id="MEX3594611.1"/>
    </source>
</evidence>
<dbReference type="PANTHER" id="PTHR42716">
    <property type="entry name" value="L-ASPARTATE OXIDASE"/>
    <property type="match status" value="1"/>
</dbReference>
<evidence type="ECO:0000256" key="5">
    <source>
        <dbReference type="ARBA" id="ARBA00021901"/>
    </source>
</evidence>
<evidence type="ECO:0000256" key="6">
    <source>
        <dbReference type="ARBA" id="ARBA00022630"/>
    </source>
</evidence>
<comment type="catalytic activity">
    <reaction evidence="12">
        <text>L-aspartate + O2 = iminosuccinate + H2O2</text>
        <dbReference type="Rhea" id="RHEA:25876"/>
        <dbReference type="ChEBI" id="CHEBI:15379"/>
        <dbReference type="ChEBI" id="CHEBI:16240"/>
        <dbReference type="ChEBI" id="CHEBI:29991"/>
        <dbReference type="ChEBI" id="CHEBI:77875"/>
        <dbReference type="EC" id="1.4.3.16"/>
    </reaction>
    <physiologicalReaction direction="left-to-right" evidence="12">
        <dbReference type="Rhea" id="RHEA:25877"/>
    </physiologicalReaction>
</comment>
<dbReference type="PANTHER" id="PTHR42716:SF2">
    <property type="entry name" value="L-ASPARTATE OXIDASE, CHLOROPLASTIC"/>
    <property type="match status" value="1"/>
</dbReference>
<keyword evidence="7" id="KW-0662">Pyridine nucleotide biosynthesis</keyword>
<evidence type="ECO:0000256" key="10">
    <source>
        <dbReference type="ARBA" id="ARBA00029426"/>
    </source>
</evidence>
<reference evidence="16 17" key="1">
    <citation type="journal article" date="2024" name="Fungal Genet. Biol.">
        <title>The porcine skin microbiome exhibits broad fungal antagonism.</title>
        <authorList>
            <person name="De La Cruz K.F."/>
            <person name="Townsend E.C."/>
            <person name="Alex Cheong J.Z."/>
            <person name="Salamzade R."/>
            <person name="Liu A."/>
            <person name="Sandstrom S."/>
            <person name="Davila E."/>
            <person name="Huang L."/>
            <person name="Xu K.H."/>
            <person name="Wu S.Y."/>
            <person name="Meudt J.J."/>
            <person name="Shanmuganayagam D."/>
            <person name="Gibson A.L.F."/>
            <person name="Kalan L.R."/>
        </authorList>
    </citation>
    <scope>NUCLEOTIDE SEQUENCE [LARGE SCALE GENOMIC DNA]</scope>
    <source>
        <strain evidence="16 17">LK2625</strain>
    </source>
</reference>
<sequence>MTDVIVVGSGVAGLSAALSAAETGARVTVITKASLTLTATDRAQGGMAAMTSSLPDGQPKDSVQLHVQDTLVAGAGLCEPPVVQGVVQDSADAVRDLTDRGVAFDRVAGPGSPWVQGLEAAHSVSRILHAGGDATGHAIQEALSARTRDAAAVGDIRLMEYTLVTGVLTDGQHAIGVTIRPVLSDGQLGAEEFLAADHVVLATGGAGQLYPYTTNPEVATGDGIALALRAGAEVRDLEFFQFHPTALAAPGSFLISEAVRGEGAVLRDQHGHRFMTDVDPRAELAPRDVVARAVFAVRTGSPNGAVYLDCSTIPVPEGLSRAEFLARRFPTIDASLKAHGIDWSTELVPVSPAAHYHMGGIVTDELGHTTVAGLWAAGECSSTGMHGANRLASNSLLEAAIFGRRIGELVAEPWSGAQRASSSSDSERAPHEVLRPLARSRQEQEPPTPRQPSGSTDPLHAAEDSALSYTGRTAEKQIDPSPTGSVEPTESFSREALQHTMWQGAGVFRTAEGLEQAKARLEGWLAASSAVADASAPETLADAENRNLLTVGHALATAALARTESRGAHQRADYPATDPLQAVSTGWVAARSVTPAHERTVHADSLSR</sequence>
<dbReference type="InterPro" id="IPR015939">
    <property type="entry name" value="Fum_Rdtase/Succ_DH_flav-like_C"/>
</dbReference>
<dbReference type="EC" id="1.4.3.16" evidence="4"/>
<evidence type="ECO:0000256" key="1">
    <source>
        <dbReference type="ARBA" id="ARBA00001974"/>
    </source>
</evidence>
<dbReference type="Proteomes" id="UP001558481">
    <property type="component" value="Unassembled WGS sequence"/>
</dbReference>
<dbReference type="SUPFAM" id="SSF46977">
    <property type="entry name" value="Succinate dehydrogenase/fumarate reductase flavoprotein C-terminal domain"/>
    <property type="match status" value="1"/>
</dbReference>
<feature type="region of interest" description="Disordered" evidence="13">
    <location>
        <begin position="472"/>
        <end position="491"/>
    </location>
</feature>
<dbReference type="InterPro" id="IPR003953">
    <property type="entry name" value="FAD-dep_OxRdtase_2_FAD-bd"/>
</dbReference>
<comment type="caution">
    <text evidence="16">The sequence shown here is derived from an EMBL/GenBank/DDBJ whole genome shotgun (WGS) entry which is preliminary data.</text>
</comment>
<dbReference type="Gene3D" id="1.20.58.100">
    <property type="entry name" value="Fumarate reductase/succinate dehydrogenase flavoprotein-like, C-terminal domain"/>
    <property type="match status" value="1"/>
</dbReference>
<organism evidence="16 17">
    <name type="scientific">Kocuria carniphila</name>
    <dbReference type="NCBI Taxonomy" id="262208"/>
    <lineage>
        <taxon>Bacteria</taxon>
        <taxon>Bacillati</taxon>
        <taxon>Actinomycetota</taxon>
        <taxon>Actinomycetes</taxon>
        <taxon>Micrococcales</taxon>
        <taxon>Micrococcaceae</taxon>
        <taxon>Kocuria</taxon>
    </lineage>
</organism>
<dbReference type="SUPFAM" id="SSF51905">
    <property type="entry name" value="FAD/NAD(P)-binding domain"/>
    <property type="match status" value="1"/>
</dbReference>
<evidence type="ECO:0000256" key="12">
    <source>
        <dbReference type="ARBA" id="ARBA00048305"/>
    </source>
</evidence>
<evidence type="ECO:0000256" key="8">
    <source>
        <dbReference type="ARBA" id="ARBA00022827"/>
    </source>
</evidence>
<proteinExistence type="inferred from homology"/>
<evidence type="ECO:0000256" key="2">
    <source>
        <dbReference type="ARBA" id="ARBA00004950"/>
    </source>
</evidence>
<dbReference type="RefSeq" id="WP_129702479.1">
    <property type="nucleotide sequence ID" value="NZ_JAYWLU010000007.1"/>
</dbReference>
<evidence type="ECO:0000259" key="14">
    <source>
        <dbReference type="Pfam" id="PF00890"/>
    </source>
</evidence>
<dbReference type="PIRSF" id="PIRSF000171">
    <property type="entry name" value="SDHA_APRA_LASPO"/>
    <property type="match status" value="1"/>
</dbReference>
<keyword evidence="17" id="KW-1185">Reference proteome</keyword>
<dbReference type="PRINTS" id="PR00411">
    <property type="entry name" value="PNDRDTASEI"/>
</dbReference>
<dbReference type="Gene3D" id="3.90.700.10">
    <property type="entry name" value="Succinate dehydrogenase/fumarate reductase flavoprotein, catalytic domain"/>
    <property type="match status" value="1"/>
</dbReference>
<evidence type="ECO:0000313" key="17">
    <source>
        <dbReference type="Proteomes" id="UP001558481"/>
    </source>
</evidence>
<dbReference type="SUPFAM" id="SSF56425">
    <property type="entry name" value="Succinate dehydrogenase/fumarate reductase flavoprotein, catalytic domain"/>
    <property type="match status" value="1"/>
</dbReference>
<comment type="function">
    <text evidence="10">Catalyzes the oxidation of L-aspartate to iminoaspartate, the first step in the de novo biosynthesis of NAD(+).</text>
</comment>
<accession>A0ABV3V1R1</accession>
<evidence type="ECO:0000256" key="9">
    <source>
        <dbReference type="ARBA" id="ARBA00023002"/>
    </source>
</evidence>
<comment type="cofactor">
    <cofactor evidence="1">
        <name>FAD</name>
        <dbReference type="ChEBI" id="CHEBI:57692"/>
    </cofactor>
</comment>
<evidence type="ECO:0000256" key="13">
    <source>
        <dbReference type="SAM" id="MobiDB-lite"/>
    </source>
</evidence>
<feature type="compositionally biased region" description="Basic and acidic residues" evidence="13">
    <location>
        <begin position="425"/>
        <end position="444"/>
    </location>
</feature>
<dbReference type="PRINTS" id="PR00368">
    <property type="entry name" value="FADPNR"/>
</dbReference>
<keyword evidence="6" id="KW-0285">Flavoprotein</keyword>
<feature type="domain" description="FAD-dependent oxidoreductase 2 FAD-binding" evidence="14">
    <location>
        <begin position="3"/>
        <end position="396"/>
    </location>
</feature>
<comment type="similarity">
    <text evidence="3">Belongs to the FAD-dependent oxidoreductase 2 family. NadB subfamily.</text>
</comment>
<dbReference type="InterPro" id="IPR037099">
    <property type="entry name" value="Fum_R/Succ_DH_flav-like_C_sf"/>
</dbReference>
<dbReference type="Gene3D" id="3.50.50.60">
    <property type="entry name" value="FAD/NAD(P)-binding domain"/>
    <property type="match status" value="1"/>
</dbReference>
<dbReference type="Pfam" id="PF02910">
    <property type="entry name" value="Succ_DH_flav_C"/>
    <property type="match status" value="1"/>
</dbReference>
<dbReference type="InterPro" id="IPR036188">
    <property type="entry name" value="FAD/NAD-bd_sf"/>
</dbReference>
<evidence type="ECO:0000256" key="11">
    <source>
        <dbReference type="ARBA" id="ARBA00030386"/>
    </source>
</evidence>
<gene>
    <name evidence="16" type="ORF">VVR66_07790</name>
</gene>
<keyword evidence="8" id="KW-0274">FAD</keyword>
<dbReference type="EMBL" id="JAYWLU010000007">
    <property type="protein sequence ID" value="MEX3594611.1"/>
    <property type="molecule type" value="Genomic_DNA"/>
</dbReference>
<dbReference type="Pfam" id="PF00890">
    <property type="entry name" value="FAD_binding_2"/>
    <property type="match status" value="1"/>
</dbReference>
<protein>
    <recommendedName>
        <fullName evidence="5">L-aspartate oxidase</fullName>
        <ecNumber evidence="4">1.4.3.16</ecNumber>
    </recommendedName>
    <alternativeName>
        <fullName evidence="11">Quinolinate synthase B</fullName>
    </alternativeName>
</protein>
<feature type="domain" description="Fumarate reductase/succinate dehydrogenase flavoprotein-like C-terminal" evidence="15">
    <location>
        <begin position="494"/>
        <end position="579"/>
    </location>
</feature>
<evidence type="ECO:0000259" key="15">
    <source>
        <dbReference type="Pfam" id="PF02910"/>
    </source>
</evidence>
<comment type="pathway">
    <text evidence="2">Cofactor biosynthesis; NAD(+) biosynthesis; iminoaspartate from L-aspartate (oxidase route): step 1/1.</text>
</comment>
<name>A0ABV3V1R1_9MICC</name>
<evidence type="ECO:0000256" key="7">
    <source>
        <dbReference type="ARBA" id="ARBA00022642"/>
    </source>
</evidence>
<evidence type="ECO:0000256" key="4">
    <source>
        <dbReference type="ARBA" id="ARBA00012173"/>
    </source>
</evidence>
<feature type="compositionally biased region" description="Polar residues" evidence="13">
    <location>
        <begin position="480"/>
        <end position="491"/>
    </location>
</feature>
<dbReference type="InterPro" id="IPR005288">
    <property type="entry name" value="NadB"/>
</dbReference>